<keyword evidence="3" id="KW-0539">Nucleus</keyword>
<dbReference type="GO" id="GO:0003677">
    <property type="term" value="F:DNA binding"/>
    <property type="evidence" value="ECO:0007669"/>
    <property type="project" value="TreeGrafter"/>
</dbReference>
<dbReference type="PANTHER" id="PTHR15348:SF22">
    <property type="entry name" value="ARID DOMAIN-CONTAINING PROTEIN"/>
    <property type="match status" value="1"/>
</dbReference>
<dbReference type="EMBL" id="JACXVP010000012">
    <property type="protein sequence ID" value="KAG5571938.1"/>
    <property type="molecule type" value="Genomic_DNA"/>
</dbReference>
<dbReference type="GO" id="GO:0005634">
    <property type="term" value="C:nucleus"/>
    <property type="evidence" value="ECO:0007669"/>
    <property type="project" value="TreeGrafter"/>
</dbReference>
<evidence type="ECO:0000313" key="4">
    <source>
        <dbReference type="EMBL" id="KAG5571938.1"/>
    </source>
</evidence>
<dbReference type="AlphaFoldDB" id="A0A9J5W8R7"/>
<evidence type="ECO:0000256" key="1">
    <source>
        <dbReference type="ARBA" id="ARBA00023015"/>
    </source>
</evidence>
<evidence type="ECO:0000256" key="2">
    <source>
        <dbReference type="ARBA" id="ARBA00023163"/>
    </source>
</evidence>
<reference evidence="4 5" key="1">
    <citation type="submission" date="2020-09" db="EMBL/GenBank/DDBJ databases">
        <title>De no assembly of potato wild relative species, Solanum commersonii.</title>
        <authorList>
            <person name="Cho K."/>
        </authorList>
    </citation>
    <scope>NUCLEOTIDE SEQUENCE [LARGE SCALE GENOMIC DNA]</scope>
    <source>
        <strain evidence="4">LZ3.2</strain>
        <tissue evidence="4">Leaf</tissue>
    </source>
</reference>
<dbReference type="PANTHER" id="PTHR15348">
    <property type="entry name" value="AT-RICH INTERACTIVE DOMAIN-CONTAINING PROTEIN ARID DOMAIN- CONTAINING PROTEIN DEAD RINGER PROTEIN B-CELL REGULATOR OF IGH TRANSCRIPTION BRIGHT"/>
    <property type="match status" value="1"/>
</dbReference>
<comment type="caution">
    <text evidence="4">The sequence shown here is derived from an EMBL/GenBank/DDBJ whole genome shotgun (WGS) entry which is preliminary data.</text>
</comment>
<sequence length="89" mass="10156">MIPLKVYPLVPGLLQDEVRVQSNPVGRLIITDQPNQLDNLWGVTGFKRCSPYLLELIKFGPTLLSAFMSVLMFMCPLRNKISELTMLEY</sequence>
<evidence type="ECO:0000256" key="3">
    <source>
        <dbReference type="ARBA" id="ARBA00023242"/>
    </source>
</evidence>
<protein>
    <submittedName>
        <fullName evidence="4">Uncharacterized protein</fullName>
    </submittedName>
</protein>
<dbReference type="InterPro" id="IPR045147">
    <property type="entry name" value="ARI3A/B/C"/>
</dbReference>
<gene>
    <name evidence="4" type="ORF">H5410_061704</name>
</gene>
<keyword evidence="2" id="KW-0804">Transcription</keyword>
<organism evidence="4 5">
    <name type="scientific">Solanum commersonii</name>
    <name type="common">Commerson's wild potato</name>
    <name type="synonym">Commerson's nightshade</name>
    <dbReference type="NCBI Taxonomy" id="4109"/>
    <lineage>
        <taxon>Eukaryota</taxon>
        <taxon>Viridiplantae</taxon>
        <taxon>Streptophyta</taxon>
        <taxon>Embryophyta</taxon>
        <taxon>Tracheophyta</taxon>
        <taxon>Spermatophyta</taxon>
        <taxon>Magnoliopsida</taxon>
        <taxon>eudicotyledons</taxon>
        <taxon>Gunneridae</taxon>
        <taxon>Pentapetalae</taxon>
        <taxon>asterids</taxon>
        <taxon>lamiids</taxon>
        <taxon>Solanales</taxon>
        <taxon>Solanaceae</taxon>
        <taxon>Solanoideae</taxon>
        <taxon>Solaneae</taxon>
        <taxon>Solanum</taxon>
    </lineage>
</organism>
<keyword evidence="1" id="KW-0805">Transcription regulation</keyword>
<dbReference type="OrthoDB" id="338531at2759"/>
<accession>A0A9J5W8R7</accession>
<keyword evidence="5" id="KW-1185">Reference proteome</keyword>
<name>A0A9J5W8R7_SOLCO</name>
<dbReference type="GO" id="GO:0006357">
    <property type="term" value="P:regulation of transcription by RNA polymerase II"/>
    <property type="evidence" value="ECO:0007669"/>
    <property type="project" value="InterPro"/>
</dbReference>
<evidence type="ECO:0000313" key="5">
    <source>
        <dbReference type="Proteomes" id="UP000824120"/>
    </source>
</evidence>
<dbReference type="Proteomes" id="UP000824120">
    <property type="component" value="Chromosome 12"/>
</dbReference>
<feature type="non-terminal residue" evidence="4">
    <location>
        <position position="1"/>
    </location>
</feature>
<proteinExistence type="predicted"/>